<dbReference type="Proteomes" id="UP000276215">
    <property type="component" value="Unassembled WGS sequence"/>
</dbReference>
<protein>
    <submittedName>
        <fullName evidence="2">Uncharacterized protein</fullName>
    </submittedName>
</protein>
<name>A0A3N4JEJ7_9PEZI</name>
<keyword evidence="1" id="KW-1133">Transmembrane helix</keyword>
<sequence>MIPTLVALPPRAPNCLPVHLPVYLPACCTSTLRYLPACLPIYSYIMHPSFQPSPLIHPPPPPSIHPPLPPYNPSTTSTHPLIHPSTASIPQFPLPSLHPPPLLFYPIAHPPPSLRHLPVLPPFFFFFFLPLLSFLFFSDPPPLSLLPSPLVNLDLTLPTLLITQYSISSFFFFCPSMMIITIFVQ</sequence>
<accession>A0A3N4JEJ7</accession>
<dbReference type="AlphaFoldDB" id="A0A3N4JEJ7"/>
<proteinExistence type="predicted"/>
<feature type="transmembrane region" description="Helical" evidence="1">
    <location>
        <begin position="119"/>
        <end position="137"/>
    </location>
</feature>
<gene>
    <name evidence="2" type="ORF">L873DRAFT_1207508</name>
</gene>
<reference evidence="2 3" key="1">
    <citation type="journal article" date="2018" name="Nat. Ecol. Evol.">
        <title>Pezizomycetes genomes reveal the molecular basis of ectomycorrhizal truffle lifestyle.</title>
        <authorList>
            <person name="Murat C."/>
            <person name="Payen T."/>
            <person name="Noel B."/>
            <person name="Kuo A."/>
            <person name="Morin E."/>
            <person name="Chen J."/>
            <person name="Kohler A."/>
            <person name="Krizsan K."/>
            <person name="Balestrini R."/>
            <person name="Da Silva C."/>
            <person name="Montanini B."/>
            <person name="Hainaut M."/>
            <person name="Levati E."/>
            <person name="Barry K.W."/>
            <person name="Belfiori B."/>
            <person name="Cichocki N."/>
            <person name="Clum A."/>
            <person name="Dockter R.B."/>
            <person name="Fauchery L."/>
            <person name="Guy J."/>
            <person name="Iotti M."/>
            <person name="Le Tacon F."/>
            <person name="Lindquist E.A."/>
            <person name="Lipzen A."/>
            <person name="Malagnac F."/>
            <person name="Mello A."/>
            <person name="Molinier V."/>
            <person name="Miyauchi S."/>
            <person name="Poulain J."/>
            <person name="Riccioni C."/>
            <person name="Rubini A."/>
            <person name="Sitrit Y."/>
            <person name="Splivallo R."/>
            <person name="Traeger S."/>
            <person name="Wang M."/>
            <person name="Zifcakova L."/>
            <person name="Wipf D."/>
            <person name="Zambonelli A."/>
            <person name="Paolocci F."/>
            <person name="Nowrousian M."/>
            <person name="Ottonello S."/>
            <person name="Baldrian P."/>
            <person name="Spatafora J.W."/>
            <person name="Henrissat B."/>
            <person name="Nagy L.G."/>
            <person name="Aury J.M."/>
            <person name="Wincker P."/>
            <person name="Grigoriev I.V."/>
            <person name="Bonfante P."/>
            <person name="Martin F.M."/>
        </authorList>
    </citation>
    <scope>NUCLEOTIDE SEQUENCE [LARGE SCALE GENOMIC DNA]</scope>
    <source>
        <strain evidence="2 3">120613-1</strain>
    </source>
</reference>
<evidence type="ECO:0000313" key="2">
    <source>
        <dbReference type="EMBL" id="RPA96675.1"/>
    </source>
</evidence>
<keyword evidence="3" id="KW-1185">Reference proteome</keyword>
<keyword evidence="1" id="KW-0812">Transmembrane</keyword>
<organism evidence="2 3">
    <name type="scientific">Choiromyces venosus 120613-1</name>
    <dbReference type="NCBI Taxonomy" id="1336337"/>
    <lineage>
        <taxon>Eukaryota</taxon>
        <taxon>Fungi</taxon>
        <taxon>Dikarya</taxon>
        <taxon>Ascomycota</taxon>
        <taxon>Pezizomycotina</taxon>
        <taxon>Pezizomycetes</taxon>
        <taxon>Pezizales</taxon>
        <taxon>Tuberaceae</taxon>
        <taxon>Choiromyces</taxon>
    </lineage>
</organism>
<evidence type="ECO:0000256" key="1">
    <source>
        <dbReference type="SAM" id="Phobius"/>
    </source>
</evidence>
<dbReference type="EMBL" id="ML120412">
    <property type="protein sequence ID" value="RPA96675.1"/>
    <property type="molecule type" value="Genomic_DNA"/>
</dbReference>
<feature type="transmembrane region" description="Helical" evidence="1">
    <location>
        <begin position="157"/>
        <end position="184"/>
    </location>
</feature>
<keyword evidence="1" id="KW-0472">Membrane</keyword>
<evidence type="ECO:0000313" key="3">
    <source>
        <dbReference type="Proteomes" id="UP000276215"/>
    </source>
</evidence>